<protein>
    <recommendedName>
        <fullName evidence="3">Reverse transcriptase</fullName>
    </recommendedName>
</protein>
<dbReference type="Gene3D" id="3.60.10.10">
    <property type="entry name" value="Endonuclease/exonuclease/phosphatase"/>
    <property type="match status" value="1"/>
</dbReference>
<proteinExistence type="predicted"/>
<name>A0AAD9XIR0_9ROSI</name>
<dbReference type="AlphaFoldDB" id="A0AAD9XIR0"/>
<dbReference type="PANTHER" id="PTHR33710">
    <property type="entry name" value="BNAC02G09200D PROTEIN"/>
    <property type="match status" value="1"/>
</dbReference>
<dbReference type="Proteomes" id="UP001280121">
    <property type="component" value="Unassembled WGS sequence"/>
</dbReference>
<dbReference type="SUPFAM" id="SSF56219">
    <property type="entry name" value="DNase I-like"/>
    <property type="match status" value="1"/>
</dbReference>
<dbReference type="InterPro" id="IPR036691">
    <property type="entry name" value="Endo/exonu/phosph_ase_sf"/>
</dbReference>
<reference evidence="1" key="1">
    <citation type="journal article" date="2023" name="Plant J.">
        <title>Genome sequences and population genomics provide insights into the demographic history, inbreeding, and mutation load of two 'living fossil' tree species of Dipteronia.</title>
        <authorList>
            <person name="Feng Y."/>
            <person name="Comes H.P."/>
            <person name="Chen J."/>
            <person name="Zhu S."/>
            <person name="Lu R."/>
            <person name="Zhang X."/>
            <person name="Li P."/>
            <person name="Qiu J."/>
            <person name="Olsen K.M."/>
            <person name="Qiu Y."/>
        </authorList>
    </citation>
    <scope>NUCLEOTIDE SEQUENCE</scope>
    <source>
        <strain evidence="1">KIB01</strain>
    </source>
</reference>
<evidence type="ECO:0000313" key="2">
    <source>
        <dbReference type="Proteomes" id="UP001280121"/>
    </source>
</evidence>
<comment type="caution">
    <text evidence="1">The sequence shown here is derived from an EMBL/GenBank/DDBJ whole genome shotgun (WGS) entry which is preliminary data.</text>
</comment>
<evidence type="ECO:0000313" key="1">
    <source>
        <dbReference type="EMBL" id="KAK2660063.1"/>
    </source>
</evidence>
<dbReference type="PANTHER" id="PTHR33710:SF71">
    <property type="entry name" value="ENDONUCLEASE_EXONUCLEASE_PHOSPHATASE DOMAIN-CONTAINING PROTEIN"/>
    <property type="match status" value="1"/>
</dbReference>
<gene>
    <name evidence="1" type="ORF">Ddye_006596</name>
</gene>
<dbReference type="EMBL" id="JANJYI010000002">
    <property type="protein sequence ID" value="KAK2660063.1"/>
    <property type="molecule type" value="Genomic_DNA"/>
</dbReference>
<organism evidence="1 2">
    <name type="scientific">Dipteronia dyeriana</name>
    <dbReference type="NCBI Taxonomy" id="168575"/>
    <lineage>
        <taxon>Eukaryota</taxon>
        <taxon>Viridiplantae</taxon>
        <taxon>Streptophyta</taxon>
        <taxon>Embryophyta</taxon>
        <taxon>Tracheophyta</taxon>
        <taxon>Spermatophyta</taxon>
        <taxon>Magnoliopsida</taxon>
        <taxon>eudicotyledons</taxon>
        <taxon>Gunneridae</taxon>
        <taxon>Pentapetalae</taxon>
        <taxon>rosids</taxon>
        <taxon>malvids</taxon>
        <taxon>Sapindales</taxon>
        <taxon>Sapindaceae</taxon>
        <taxon>Hippocastanoideae</taxon>
        <taxon>Acereae</taxon>
        <taxon>Dipteronia</taxon>
    </lineage>
</organism>
<accession>A0AAD9XIR0</accession>
<sequence>MKNGFTWRFMGFYGEPSPINRVHSWALLRRLKDMEDLPWVCGGDFNKILCMNEKVGSSDKSILGMIRFRQTVDECDLSDLGSTGPNLNWNNRREGSGNVQVRLDRFFADFRWRDKFGQAVVEHLGFNSSDHRANLLRFKKEVKPLTMCAQSFDFELFWLKEEDLGIVVKKVWNDSGPTVLVGDLKTRLN</sequence>
<evidence type="ECO:0008006" key="3">
    <source>
        <dbReference type="Google" id="ProtNLM"/>
    </source>
</evidence>
<keyword evidence="2" id="KW-1185">Reference proteome</keyword>